<keyword evidence="2" id="KW-1185">Reference proteome</keyword>
<name>A0ABW0IXI6_9HYPH</name>
<protein>
    <submittedName>
        <fullName evidence="1">Uncharacterized protein</fullName>
    </submittedName>
</protein>
<comment type="caution">
    <text evidence="1">The sequence shown here is derived from an EMBL/GenBank/DDBJ whole genome shotgun (WGS) entry which is preliminary data.</text>
</comment>
<dbReference type="EMBL" id="JBHSLW010000034">
    <property type="protein sequence ID" value="MFC5421970.1"/>
    <property type="molecule type" value="Genomic_DNA"/>
</dbReference>
<sequence>MNVLVDIEFGIIARTFRAACDTAAAMGIPKSGWFHATPESLLGRSNALIIEGGGAAEYPRLAEVEKLRRGCDIVRDDRIARAMERTVRARVMIVAAPRKSRFARLQARLSAAWAGLMS</sequence>
<organism evidence="1 2">
    <name type="scientific">Bosea eneae</name>
    <dbReference type="NCBI Taxonomy" id="151454"/>
    <lineage>
        <taxon>Bacteria</taxon>
        <taxon>Pseudomonadati</taxon>
        <taxon>Pseudomonadota</taxon>
        <taxon>Alphaproteobacteria</taxon>
        <taxon>Hyphomicrobiales</taxon>
        <taxon>Boseaceae</taxon>
        <taxon>Bosea</taxon>
    </lineage>
</organism>
<reference evidence="2" key="1">
    <citation type="journal article" date="2019" name="Int. J. Syst. Evol. Microbiol.">
        <title>The Global Catalogue of Microorganisms (GCM) 10K type strain sequencing project: providing services to taxonomists for standard genome sequencing and annotation.</title>
        <authorList>
            <consortium name="The Broad Institute Genomics Platform"/>
            <consortium name="The Broad Institute Genome Sequencing Center for Infectious Disease"/>
            <person name="Wu L."/>
            <person name="Ma J."/>
        </authorList>
    </citation>
    <scope>NUCLEOTIDE SEQUENCE [LARGE SCALE GENOMIC DNA]</scope>
    <source>
        <strain evidence="2">NCAIM B.01391</strain>
    </source>
</reference>
<dbReference type="Proteomes" id="UP001596053">
    <property type="component" value="Unassembled WGS sequence"/>
</dbReference>
<gene>
    <name evidence="1" type="ORF">ACFPOB_20620</name>
</gene>
<evidence type="ECO:0000313" key="1">
    <source>
        <dbReference type="EMBL" id="MFC5421970.1"/>
    </source>
</evidence>
<evidence type="ECO:0000313" key="2">
    <source>
        <dbReference type="Proteomes" id="UP001596053"/>
    </source>
</evidence>
<accession>A0ABW0IXI6</accession>
<proteinExistence type="predicted"/>
<dbReference type="RefSeq" id="WP_377800273.1">
    <property type="nucleotide sequence ID" value="NZ_JBHSLW010000034.1"/>
</dbReference>